<comment type="caution">
    <text evidence="2">The sequence shown here is derived from an EMBL/GenBank/DDBJ whole genome shotgun (WGS) entry which is preliminary data.</text>
</comment>
<dbReference type="RefSeq" id="WP_174841868.1">
    <property type="nucleotide sequence ID" value="NZ_JABVEG010000011.1"/>
</dbReference>
<dbReference type="Proteomes" id="UP000610527">
    <property type="component" value="Unassembled WGS sequence"/>
</dbReference>
<organism evidence="2 3">
    <name type="scientific">Staphylococcus borealis</name>
    <dbReference type="NCBI Taxonomy" id="2742203"/>
    <lineage>
        <taxon>Bacteria</taxon>
        <taxon>Bacillati</taxon>
        <taxon>Bacillota</taxon>
        <taxon>Bacilli</taxon>
        <taxon>Bacillales</taxon>
        <taxon>Staphylococcaceae</taxon>
        <taxon>Staphylococcus</taxon>
    </lineage>
</organism>
<keyword evidence="1" id="KW-0175">Coiled coil</keyword>
<keyword evidence="3" id="KW-1185">Reference proteome</keyword>
<sequence>MQEVTISLKEYDKLMEDSDNLEKVKMQNNHLQRQLETTEEHLKSLIEINKLYIKLWKDEENRADRADQRLEEYRDERITRTRITKL</sequence>
<dbReference type="EMBL" id="JABVEG010000011">
    <property type="protein sequence ID" value="NUI83373.1"/>
    <property type="molecule type" value="Genomic_DNA"/>
</dbReference>
<evidence type="ECO:0000313" key="2">
    <source>
        <dbReference type="EMBL" id="NUI83373.1"/>
    </source>
</evidence>
<feature type="coiled-coil region" evidence="1">
    <location>
        <begin position="14"/>
        <end position="76"/>
    </location>
</feature>
<accession>A0ABX2LUN6</accession>
<proteinExistence type="predicted"/>
<evidence type="ECO:0000313" key="3">
    <source>
        <dbReference type="Proteomes" id="UP000610527"/>
    </source>
</evidence>
<evidence type="ECO:0000256" key="1">
    <source>
        <dbReference type="SAM" id="Coils"/>
    </source>
</evidence>
<name>A0ABX2LUN6_9STAP</name>
<gene>
    <name evidence="2" type="ORF">HUN84_11740</name>
</gene>
<protein>
    <submittedName>
        <fullName evidence="2">Uncharacterized protein</fullName>
    </submittedName>
</protein>
<reference evidence="2 3" key="1">
    <citation type="submission" date="2020-06" db="EMBL/GenBank/DDBJ databases">
        <title>Staphylococcus borealis sp. nov. -A novel member of the Staphylococcaceae family isolated from skin and blood in humans.</title>
        <authorList>
            <person name="Pain M."/>
            <person name="Wolden R."/>
            <person name="Jaen-Luchoro D."/>
            <person name="Salva-Serra F."/>
            <person name="Iglesias B.P."/>
            <person name="Karlsson R."/>
            <person name="Klingenberg C."/>
            <person name="Cavanagh J.P."/>
        </authorList>
    </citation>
    <scope>NUCLEOTIDE SEQUENCE [LARGE SCALE GENOMIC DNA]</scope>
    <source>
        <strain evidence="2 3">58-22</strain>
    </source>
</reference>